<organism evidence="1 2">
    <name type="scientific">Thalassospira xianhensis MCCC 1A02616</name>
    <dbReference type="NCBI Taxonomy" id="1177929"/>
    <lineage>
        <taxon>Bacteria</taxon>
        <taxon>Pseudomonadati</taxon>
        <taxon>Pseudomonadota</taxon>
        <taxon>Alphaproteobacteria</taxon>
        <taxon>Rhodospirillales</taxon>
        <taxon>Thalassospiraceae</taxon>
        <taxon>Thalassospira</taxon>
    </lineage>
</organism>
<accession>A0A367UH55</accession>
<sequence length="512" mass="57349">MVNNSTSTAFISGTLKSLGMLADQAAKPGRLELSSLIRKAKSIQSRMKEAKAVCVAASIKVKRYRMVPFYGARLKRDYATKVRRYQELQAELKLLALRAQNEQFTIEQSRTIRKNLLKAYQSSRGKPFGLTAAKEVAELDKRAQFLQDTLGKEMQSPEALIAKLLGLSQIAIQISQSTSEAEPLNIDYTHVDNAEPVRFNRPVVKSKSKSAQLALDFDGTGQVEEEERIWLPVSVSRTHEVRQLGANLDASAPRRGSQLWVPVSQRHKVEHLLPLAFRREATQFEFPPIRHNAVGQNLWSVFDKDTWNHIRTTAYDRAGHRCQICGKQGGSLYSRISTAEELKRGGVVDCHEVWEWEPSADDARKGVQRLKRLLVVCKDCHMMFHEGFALWKATEAGVDRSKAATYIKNLRMLVNRCNSATLESQLADANEAWTQNKQVEEWVIDLSHLANQDYMADRTITLSSDNKAGIGPDQIAGISFRTEDGVLHSPATAESLLRSAEAQMPFFGRGAG</sequence>
<name>A0A367UH55_9PROT</name>
<evidence type="ECO:0000313" key="2">
    <source>
        <dbReference type="Proteomes" id="UP000252419"/>
    </source>
</evidence>
<evidence type="ECO:0000313" key="1">
    <source>
        <dbReference type="EMBL" id="RCK06392.1"/>
    </source>
</evidence>
<dbReference type="Proteomes" id="UP000252419">
    <property type="component" value="Unassembled WGS sequence"/>
</dbReference>
<proteinExistence type="predicted"/>
<protein>
    <recommendedName>
        <fullName evidence="3">HNH endonuclease</fullName>
    </recommendedName>
</protein>
<dbReference type="RefSeq" id="WP_114121601.1">
    <property type="nucleotide sequence ID" value="NZ_JPWA01000008.1"/>
</dbReference>
<dbReference type="EMBL" id="JPWA01000008">
    <property type="protein sequence ID" value="RCK06392.1"/>
    <property type="molecule type" value="Genomic_DNA"/>
</dbReference>
<comment type="caution">
    <text evidence="1">The sequence shown here is derived from an EMBL/GenBank/DDBJ whole genome shotgun (WGS) entry which is preliminary data.</text>
</comment>
<reference evidence="1 2" key="1">
    <citation type="submission" date="2014-07" db="EMBL/GenBank/DDBJ databases">
        <title>Draft genome sequence of Thalassospira xianhensis P-4 (MCCC 1A02616).</title>
        <authorList>
            <person name="Lai Q."/>
            <person name="Shao Z."/>
        </authorList>
    </citation>
    <scope>NUCLEOTIDE SEQUENCE [LARGE SCALE GENOMIC DNA]</scope>
    <source>
        <strain evidence="1 2">MCCC 1A02616</strain>
    </source>
</reference>
<dbReference type="AlphaFoldDB" id="A0A367UH55"/>
<gene>
    <name evidence="1" type="ORF">TH5_09375</name>
</gene>
<evidence type="ECO:0008006" key="3">
    <source>
        <dbReference type="Google" id="ProtNLM"/>
    </source>
</evidence>
<keyword evidence="2" id="KW-1185">Reference proteome</keyword>